<dbReference type="KEGG" id="ncy:NOCYR_0372"/>
<proteinExistence type="predicted"/>
<name>H6RAV2_NOCCG</name>
<accession>H6RAV2</accession>
<evidence type="ECO:0000313" key="1">
    <source>
        <dbReference type="EMBL" id="CCF61191.1"/>
    </source>
</evidence>
<dbReference type="OrthoDB" id="9961070at2"/>
<reference evidence="1 2" key="1">
    <citation type="journal article" date="2012" name="J. Bacteriol.">
        <title>Genome sequence of the human- and animal-pathogenic strain Nocardia cyriacigeorgica GUH-2.</title>
        <authorList>
            <person name="Zoropogui A."/>
            <person name="Pujic P."/>
            <person name="Normand P."/>
            <person name="Barbe V."/>
            <person name="Beaman B."/>
            <person name="Beaman L."/>
            <person name="Boiron P."/>
            <person name="Colinon C."/>
            <person name="Deredjian A."/>
            <person name="Graindorge A."/>
            <person name="Mangenot S."/>
            <person name="Nazaret S."/>
            <person name="Neto M."/>
            <person name="Petit S."/>
            <person name="Roche D."/>
            <person name="Vallenet D."/>
            <person name="Rodriguez-Nava V."/>
            <person name="Richard Y."/>
            <person name="Cournoyer B."/>
            <person name="Blaha D."/>
        </authorList>
    </citation>
    <scope>NUCLEOTIDE SEQUENCE [LARGE SCALE GENOMIC DNA]</scope>
    <source>
        <strain evidence="1 2">GUH-2</strain>
    </source>
</reference>
<organism evidence="1 2">
    <name type="scientific">Nocardia cyriacigeorgica (strain GUH-2)</name>
    <dbReference type="NCBI Taxonomy" id="1127134"/>
    <lineage>
        <taxon>Bacteria</taxon>
        <taxon>Bacillati</taxon>
        <taxon>Actinomycetota</taxon>
        <taxon>Actinomycetes</taxon>
        <taxon>Mycobacteriales</taxon>
        <taxon>Nocardiaceae</taxon>
        <taxon>Nocardia</taxon>
    </lineage>
</organism>
<keyword evidence="2" id="KW-1185">Reference proteome</keyword>
<dbReference type="eggNOG" id="ENOG5030F8G">
    <property type="taxonomic scope" value="Bacteria"/>
</dbReference>
<dbReference type="STRING" id="1127134.NOCYR_0372"/>
<evidence type="ECO:0000313" key="2">
    <source>
        <dbReference type="Proteomes" id="UP000008190"/>
    </source>
</evidence>
<dbReference type="Proteomes" id="UP000008190">
    <property type="component" value="Chromosome"/>
</dbReference>
<dbReference type="EMBL" id="FO082843">
    <property type="protein sequence ID" value="CCF61191.1"/>
    <property type="molecule type" value="Genomic_DNA"/>
</dbReference>
<sequence>MNSAAQLWESVAAHRSAVELCKQLEIRKVTLPANVVEARERLDALAARKPEAPAPDLVSTLYAAGVGDAEINAAATDRVIAKEKLSGWTAAHNVAGRGLRKALHAACDDLTEQLAALAEPLIDDLHAVAEAGQGQGDLSALVLDGRHEEAERIARLDRSALELKALYDLRLKLTPPGCGYAVGVIDCGIWRDPRPVRNGLGEHRPEGLAEFYLAGIRAGGQLWFPHHQEAADMATAIYKAEEEKKPKRQEVSRGGVAFT</sequence>
<dbReference type="HOGENOM" id="CLU_1193803_0_0_11"/>
<dbReference type="AlphaFoldDB" id="H6RAV2"/>
<protein>
    <submittedName>
        <fullName evidence="1">Uncharacterized protein</fullName>
    </submittedName>
</protein>
<gene>
    <name evidence="1" type="ordered locus">NOCYR_0372</name>
</gene>
<dbReference type="RefSeq" id="WP_014348667.1">
    <property type="nucleotide sequence ID" value="NC_016887.1"/>
</dbReference>